<keyword evidence="1" id="KW-1133">Transmembrane helix</keyword>
<keyword evidence="1" id="KW-0472">Membrane</keyword>
<sequence length="83" mass="9858">MHEGSGENSEEESHMADRDERIHSRCRYSLHVKVDGRFYSYCLVFCVEKLVDGISRSVVIFWFLVKFLGSYMAWVRYNGQRMI</sequence>
<accession>A0A1M6YBK8</accession>
<evidence type="ECO:0000256" key="1">
    <source>
        <dbReference type="SAM" id="Phobius"/>
    </source>
</evidence>
<dbReference type="EMBL" id="FRAF01000048">
    <property type="protein sequence ID" value="SHL15687.1"/>
    <property type="molecule type" value="Genomic_DNA"/>
</dbReference>
<dbReference type="STRING" id="1830138.SAMN05443507_1482"/>
<feature type="transmembrane region" description="Helical" evidence="1">
    <location>
        <begin position="59"/>
        <end position="77"/>
    </location>
</feature>
<keyword evidence="1" id="KW-0812">Transmembrane</keyword>
<evidence type="ECO:0000313" key="3">
    <source>
        <dbReference type="Proteomes" id="UP000184016"/>
    </source>
</evidence>
<keyword evidence="3" id="KW-1185">Reference proteome</keyword>
<protein>
    <submittedName>
        <fullName evidence="2">Uncharacterized protein</fullName>
    </submittedName>
</protein>
<gene>
    <name evidence="2" type="ORF">SAMN05443507_1482</name>
</gene>
<evidence type="ECO:0000313" key="2">
    <source>
        <dbReference type="EMBL" id="SHL15687.1"/>
    </source>
</evidence>
<dbReference type="Proteomes" id="UP000184016">
    <property type="component" value="Unassembled WGS sequence"/>
</dbReference>
<proteinExistence type="predicted"/>
<dbReference type="AlphaFoldDB" id="A0A1M6YBK8"/>
<reference evidence="3" key="1">
    <citation type="submission" date="2016-11" db="EMBL/GenBank/DDBJ databases">
        <authorList>
            <person name="Varghese N."/>
            <person name="Submissions S."/>
        </authorList>
    </citation>
    <scope>NUCLEOTIDE SEQUENCE [LARGE SCALE GENOMIC DNA]</scope>
    <source>
        <strain evidence="3">USBA-503</strain>
    </source>
</reference>
<name>A0A1M6YBK8_9BACL</name>
<organism evidence="2 3">
    <name type="scientific">Alicyclobacillus tolerans</name>
    <dbReference type="NCBI Taxonomy" id="90970"/>
    <lineage>
        <taxon>Bacteria</taxon>
        <taxon>Bacillati</taxon>
        <taxon>Bacillota</taxon>
        <taxon>Bacilli</taxon>
        <taxon>Bacillales</taxon>
        <taxon>Alicyclobacillaceae</taxon>
        <taxon>Alicyclobacillus</taxon>
    </lineage>
</organism>